<dbReference type="GeneID" id="111112662"/>
<reference evidence="3" key="1">
    <citation type="submission" date="2025-08" db="UniProtKB">
        <authorList>
            <consortium name="RefSeq"/>
        </authorList>
    </citation>
    <scope>IDENTIFICATION</scope>
    <source>
        <tissue evidence="3">Whole sample</tissue>
    </source>
</reference>
<feature type="compositionally biased region" description="Low complexity" evidence="1">
    <location>
        <begin position="443"/>
        <end position="456"/>
    </location>
</feature>
<dbReference type="KEGG" id="cvn:111112662"/>
<evidence type="ECO:0000313" key="3">
    <source>
        <dbReference type="RefSeq" id="XP_022306065.1"/>
    </source>
</evidence>
<dbReference type="Proteomes" id="UP000694844">
    <property type="component" value="Chromosome 9"/>
</dbReference>
<feature type="compositionally biased region" description="Low complexity" evidence="1">
    <location>
        <begin position="564"/>
        <end position="584"/>
    </location>
</feature>
<feature type="region of interest" description="Disordered" evidence="1">
    <location>
        <begin position="1"/>
        <end position="69"/>
    </location>
</feature>
<feature type="compositionally biased region" description="Polar residues" evidence="1">
    <location>
        <begin position="135"/>
        <end position="154"/>
    </location>
</feature>
<feature type="compositionally biased region" description="Basic and acidic residues" evidence="1">
    <location>
        <begin position="458"/>
        <end position="470"/>
    </location>
</feature>
<keyword evidence="2" id="KW-1185">Reference proteome</keyword>
<feature type="compositionally biased region" description="Basic and acidic residues" evidence="1">
    <location>
        <begin position="537"/>
        <end position="553"/>
    </location>
</feature>
<feature type="compositionally biased region" description="Polar residues" evidence="1">
    <location>
        <begin position="278"/>
        <end position="289"/>
    </location>
</feature>
<gene>
    <name evidence="3" type="primary">LOC111112662</name>
</gene>
<feature type="compositionally biased region" description="Polar residues" evidence="1">
    <location>
        <begin position="430"/>
        <end position="442"/>
    </location>
</feature>
<feature type="compositionally biased region" description="Polar residues" evidence="1">
    <location>
        <begin position="170"/>
        <end position="213"/>
    </location>
</feature>
<protein>
    <submittedName>
        <fullName evidence="3">Uncharacterized protein LOC111112662</fullName>
    </submittedName>
</protein>
<feature type="region of interest" description="Disordered" evidence="1">
    <location>
        <begin position="131"/>
        <end position="348"/>
    </location>
</feature>
<feature type="compositionally biased region" description="Polar residues" evidence="1">
    <location>
        <begin position="1"/>
        <end position="12"/>
    </location>
</feature>
<feature type="region of interest" description="Disordered" evidence="1">
    <location>
        <begin position="430"/>
        <end position="520"/>
    </location>
</feature>
<proteinExistence type="predicted"/>
<sequence length="683" mass="75886">MEVSTGNQLSRNQDTEGKTDSGNSTKVMEISAEPDSACDKKSGPGRISDKRDHRVQDQEGRKREEGNVFQDLYMMETQIDDSVKHLQNIDTESSESWSDMELYECATQIDSISEPLQPALIEGKSTDALKKMDQSIDNSRPSTCTTVTGTSDRSSLPELDTNPLDESRSTDPSSSDLEILSDSGSTKKTWVNVQNYTEKQQQKNTTTRESNFLSLKRKSTEHITPARNIGRSNISQSSHPPPMLKQVAQQSSVKPAILIPAQPHKSTKEKREEFKINSFYSKESLNQKTLGKPVQLGNSKATGTSVPNKPSTSTEWLSKASGKSHDRKRPTKASSRGGNHAKKRKDDATSNVNLDALINAKAAMYARKWVKPFLPEPVKKPSIDTKSSFTDDVTMPELDEVMKRQLPLMDDGQLLSWRTNQAEDVSDISANVGSECSESTATTPSTLSRGSSASSTAKNDRLKETPKQEGLKGCNIRRSSKEMEHHDKSSSRDRHSSNDSGHRQKDDQKIIPSDVSKSGVNTHLHTYSAHKCITTVLKEKNSSRKPDSRDGKSSRLISSKENPGRVSSERGSSSSRSSSTGRDGAIVSYDMNKTSVDDSKGTTFQEQNLREKEKRSAKHREKNHSQSSDLKNKRGKINDDKNGLKKSGSHHSKRSSSKDKEHLKLPVQQWVETLKDLQRIRII</sequence>
<feature type="compositionally biased region" description="Basic and acidic residues" evidence="1">
    <location>
        <begin position="630"/>
        <end position="643"/>
    </location>
</feature>
<accession>A0A8B8BRZ7</accession>
<feature type="region of interest" description="Disordered" evidence="1">
    <location>
        <begin position="537"/>
        <end position="666"/>
    </location>
</feature>
<feature type="compositionally biased region" description="Basic and acidic residues" evidence="1">
    <location>
        <begin position="37"/>
        <end position="66"/>
    </location>
</feature>
<organism evidence="2 3">
    <name type="scientific">Crassostrea virginica</name>
    <name type="common">Eastern oyster</name>
    <dbReference type="NCBI Taxonomy" id="6565"/>
    <lineage>
        <taxon>Eukaryota</taxon>
        <taxon>Metazoa</taxon>
        <taxon>Spiralia</taxon>
        <taxon>Lophotrochozoa</taxon>
        <taxon>Mollusca</taxon>
        <taxon>Bivalvia</taxon>
        <taxon>Autobranchia</taxon>
        <taxon>Pteriomorphia</taxon>
        <taxon>Ostreida</taxon>
        <taxon>Ostreoidea</taxon>
        <taxon>Ostreidae</taxon>
        <taxon>Crassostrea</taxon>
    </lineage>
</organism>
<dbReference type="RefSeq" id="XP_022306065.1">
    <property type="nucleotide sequence ID" value="XM_022450357.1"/>
</dbReference>
<evidence type="ECO:0000256" key="1">
    <source>
        <dbReference type="SAM" id="MobiDB-lite"/>
    </source>
</evidence>
<feature type="compositionally biased region" description="Basic and acidic residues" evidence="1">
    <location>
        <begin position="479"/>
        <end position="509"/>
    </location>
</feature>
<name>A0A8B8BRZ7_CRAVI</name>
<dbReference type="AlphaFoldDB" id="A0A8B8BRZ7"/>
<feature type="compositionally biased region" description="Polar residues" evidence="1">
    <location>
        <begin position="296"/>
        <end position="316"/>
    </location>
</feature>
<evidence type="ECO:0000313" key="2">
    <source>
        <dbReference type="Proteomes" id="UP000694844"/>
    </source>
</evidence>